<organism evidence="2">
    <name type="scientific">marine sediment metagenome</name>
    <dbReference type="NCBI Taxonomy" id="412755"/>
    <lineage>
        <taxon>unclassified sequences</taxon>
        <taxon>metagenomes</taxon>
        <taxon>ecological metagenomes</taxon>
    </lineage>
</organism>
<accession>X1RT18</accession>
<evidence type="ECO:0000313" key="2">
    <source>
        <dbReference type="EMBL" id="GAI58644.1"/>
    </source>
</evidence>
<dbReference type="InterPro" id="IPR027268">
    <property type="entry name" value="Peptidase_M4/M1_CTD_sf"/>
</dbReference>
<feature type="domain" description="Peptidase M1 membrane alanine aminopeptidase" evidence="1">
    <location>
        <begin position="1"/>
        <end position="51"/>
    </location>
</feature>
<dbReference type="InterPro" id="IPR014782">
    <property type="entry name" value="Peptidase_M1_dom"/>
</dbReference>
<dbReference type="SUPFAM" id="SSF55486">
    <property type="entry name" value="Metalloproteases ('zincins'), catalytic domain"/>
    <property type="match status" value="1"/>
</dbReference>
<gene>
    <name evidence="2" type="ORF">S06H3_55689</name>
</gene>
<dbReference type="AlphaFoldDB" id="X1RT18"/>
<dbReference type="GO" id="GO:0008270">
    <property type="term" value="F:zinc ion binding"/>
    <property type="evidence" value="ECO:0007669"/>
    <property type="project" value="InterPro"/>
</dbReference>
<proteinExistence type="predicted"/>
<dbReference type="Pfam" id="PF01433">
    <property type="entry name" value="Peptidase_M1"/>
    <property type="match status" value="1"/>
</dbReference>
<dbReference type="GO" id="GO:0008237">
    <property type="term" value="F:metallopeptidase activity"/>
    <property type="evidence" value="ECO:0007669"/>
    <property type="project" value="InterPro"/>
</dbReference>
<dbReference type="EMBL" id="BARV01035727">
    <property type="protein sequence ID" value="GAI58644.1"/>
    <property type="molecule type" value="Genomic_DNA"/>
</dbReference>
<comment type="caution">
    <text evidence="2">The sequence shown here is derived from an EMBL/GenBank/DDBJ whole genome shotgun (WGS) entry which is preliminary data.</text>
</comment>
<dbReference type="Gene3D" id="1.10.390.10">
    <property type="entry name" value="Neutral Protease Domain 2"/>
    <property type="match status" value="1"/>
</dbReference>
<name>X1RT18_9ZZZZ</name>
<feature type="non-terminal residue" evidence="2">
    <location>
        <position position="97"/>
    </location>
</feature>
<protein>
    <recommendedName>
        <fullName evidence="1">Peptidase M1 membrane alanine aminopeptidase domain-containing protein</fullName>
    </recommendedName>
</protein>
<evidence type="ECO:0000259" key="1">
    <source>
        <dbReference type="Pfam" id="PF01433"/>
    </source>
</evidence>
<reference evidence="2" key="1">
    <citation type="journal article" date="2014" name="Front. Microbiol.">
        <title>High frequency of phylogenetically diverse reductive dehalogenase-homologous genes in deep subseafloor sedimentary metagenomes.</title>
        <authorList>
            <person name="Kawai M."/>
            <person name="Futagami T."/>
            <person name="Toyoda A."/>
            <person name="Takaki Y."/>
            <person name="Nishi S."/>
            <person name="Hori S."/>
            <person name="Arai W."/>
            <person name="Tsubouchi T."/>
            <person name="Morono Y."/>
            <person name="Uchiyama I."/>
            <person name="Ito T."/>
            <person name="Fujiyama A."/>
            <person name="Inagaki F."/>
            <person name="Takami H."/>
        </authorList>
    </citation>
    <scope>NUCLEOTIDE SEQUENCE</scope>
    <source>
        <strain evidence="2">Expedition CK06-06</strain>
    </source>
</reference>
<sequence length="97" mass="11558">MLRFVVGDDNFWKILKKYAQDYAYTSATTEDFQDVCEQVYGTELEWFFDQWIYKAGYPSYQFGWGYSGQNKVRVIINQTQEDFPTFKCLLNLSFSSH</sequence>